<dbReference type="EMBL" id="CP033896">
    <property type="protein sequence ID" value="AZA14535.1"/>
    <property type="molecule type" value="Genomic_DNA"/>
</dbReference>
<feature type="domain" description="Na+/H+ antiporter NhaC-like C-terminal" evidence="7">
    <location>
        <begin position="163"/>
        <end position="490"/>
    </location>
</feature>
<evidence type="ECO:0000313" key="9">
    <source>
        <dbReference type="Proteomes" id="UP000269019"/>
    </source>
</evidence>
<protein>
    <submittedName>
        <fullName evidence="8">Na+/H+ antiporter family protein</fullName>
    </submittedName>
</protein>
<accession>A0A3G6J8U2</accession>
<dbReference type="GO" id="GO:0005886">
    <property type="term" value="C:plasma membrane"/>
    <property type="evidence" value="ECO:0007669"/>
    <property type="project" value="UniProtKB-SubCell"/>
</dbReference>
<dbReference type="RefSeq" id="WP_123930001.1">
    <property type="nucleotide sequence ID" value="NZ_CP033896.1"/>
</dbReference>
<dbReference type="PANTHER" id="PTHR43478:SF1">
    <property type="entry name" value="NA+_H+ ANTIPORTER NHAC-LIKE C-TERMINAL DOMAIN-CONTAINING PROTEIN"/>
    <property type="match status" value="1"/>
</dbReference>
<feature type="transmembrane region" description="Helical" evidence="6">
    <location>
        <begin position="204"/>
        <end position="223"/>
    </location>
</feature>
<feature type="transmembrane region" description="Helical" evidence="6">
    <location>
        <begin position="30"/>
        <end position="50"/>
    </location>
</feature>
<dbReference type="OrthoDB" id="9762978at2"/>
<sequence>MVEHYPVLTILPPILAITLAILTRKVLLSLGLGIVVAGFLLANFAPVASLSNIWVAFAGNFYQDGAINTGSLYIIIFLLLLGAITALILMSGGSAAFSQWAAQKITGRRGAQTLAVLLGIAIFIDDYFNALAVGQIAKPVTDKYRVARAKLAYIIDSTSAPIAVLAPFSSWGASIIGLLAPVVVASAYTGSPMQAFLGAAATNYYAIGAVVLVLLVVFFHLDLGAMRREEHRAVAKGETFSADDDIPGELSEDLPVHNPGQIRALIIPFIVLVVGVIGSMIITGGITGDSWSLLDVFANTLVNESLIIGGTAGFIAAVVCYLAATKANPEFTSQVMVKGSLDGAKSMVPAIAILLLAWTLGTLIGELGTGEYLAGLVTGANVSVNWLIPLMFLIAGFMAFSTGTSWGSFGLLIPIAGEVMVALQAPDHLVPAIGAVLAGAVLGDHCSPISDTTILLSTGAGCSHIVHVATQLPYALIGGGAALIGYIVLALSGSSVAGLVATIAGLVAFAFVASRMTTSLEKVYEEEVARGTVVTGDVSAV</sequence>
<feature type="transmembrane region" description="Helical" evidence="6">
    <location>
        <begin position="70"/>
        <end position="90"/>
    </location>
</feature>
<keyword evidence="2" id="KW-1003">Cell membrane</keyword>
<feature type="transmembrane region" description="Helical" evidence="6">
    <location>
        <begin position="6"/>
        <end position="23"/>
    </location>
</feature>
<keyword evidence="4 6" id="KW-1133">Transmembrane helix</keyword>
<dbReference type="KEGG" id="ccho:CCHOA_10780"/>
<feature type="transmembrane region" description="Helical" evidence="6">
    <location>
        <begin position="384"/>
        <end position="403"/>
    </location>
</feature>
<evidence type="ECO:0000313" key="8">
    <source>
        <dbReference type="EMBL" id="AZA14535.1"/>
    </source>
</evidence>
<keyword evidence="3 6" id="KW-0812">Transmembrane</keyword>
<dbReference type="PANTHER" id="PTHR43478">
    <property type="entry name" value="NA+/H+ ANTIPORTER-RELATED"/>
    <property type="match status" value="1"/>
</dbReference>
<comment type="subcellular location">
    <subcellularLocation>
        <location evidence="1">Cell membrane</location>
        <topology evidence="1">Multi-pass membrane protein</topology>
    </subcellularLocation>
</comment>
<proteinExistence type="predicted"/>
<evidence type="ECO:0000256" key="5">
    <source>
        <dbReference type="ARBA" id="ARBA00023136"/>
    </source>
</evidence>
<gene>
    <name evidence="8" type="ORF">CCHOA_10780</name>
</gene>
<keyword evidence="9" id="KW-1185">Reference proteome</keyword>
<evidence type="ECO:0000256" key="1">
    <source>
        <dbReference type="ARBA" id="ARBA00004651"/>
    </source>
</evidence>
<evidence type="ECO:0000256" key="3">
    <source>
        <dbReference type="ARBA" id="ARBA00022692"/>
    </source>
</evidence>
<name>A0A3G6J8U2_9CORY</name>
<evidence type="ECO:0000256" key="2">
    <source>
        <dbReference type="ARBA" id="ARBA00022475"/>
    </source>
</evidence>
<dbReference type="Proteomes" id="UP000269019">
    <property type="component" value="Chromosome"/>
</dbReference>
<organism evidence="8 9">
    <name type="scientific">Corynebacterium choanae</name>
    <dbReference type="NCBI Taxonomy" id="1862358"/>
    <lineage>
        <taxon>Bacteria</taxon>
        <taxon>Bacillati</taxon>
        <taxon>Actinomycetota</taxon>
        <taxon>Actinomycetes</taxon>
        <taxon>Mycobacteriales</taxon>
        <taxon>Corynebacteriaceae</taxon>
        <taxon>Corynebacterium</taxon>
    </lineage>
</organism>
<feature type="transmembrane region" description="Helical" evidence="6">
    <location>
        <begin position="346"/>
        <end position="364"/>
    </location>
</feature>
<feature type="transmembrane region" description="Helical" evidence="6">
    <location>
        <begin position="495"/>
        <end position="513"/>
    </location>
</feature>
<feature type="transmembrane region" description="Helical" evidence="6">
    <location>
        <begin position="306"/>
        <end position="325"/>
    </location>
</feature>
<feature type="transmembrane region" description="Helical" evidence="6">
    <location>
        <begin position="264"/>
        <end position="286"/>
    </location>
</feature>
<evidence type="ECO:0000259" key="7">
    <source>
        <dbReference type="Pfam" id="PF03553"/>
    </source>
</evidence>
<dbReference type="AlphaFoldDB" id="A0A3G6J8U2"/>
<dbReference type="Pfam" id="PF03553">
    <property type="entry name" value="Na_H_antiporter"/>
    <property type="match status" value="1"/>
</dbReference>
<feature type="transmembrane region" description="Helical" evidence="6">
    <location>
        <begin position="472"/>
        <end position="489"/>
    </location>
</feature>
<feature type="transmembrane region" description="Helical" evidence="6">
    <location>
        <begin position="162"/>
        <end position="184"/>
    </location>
</feature>
<reference evidence="8 9" key="1">
    <citation type="submission" date="2018-11" db="EMBL/GenBank/DDBJ databases">
        <authorList>
            <person name="Kleinhagauer T."/>
            <person name="Glaeser S.P."/>
            <person name="Spergser J."/>
            <person name="Ruckert C."/>
            <person name="Kaempfer P."/>
            <person name="Busse H.-J."/>
        </authorList>
    </citation>
    <scope>NUCLEOTIDE SEQUENCE [LARGE SCALE GENOMIC DNA]</scope>
    <source>
        <strain evidence="8 9">200CH</strain>
    </source>
</reference>
<evidence type="ECO:0000256" key="6">
    <source>
        <dbReference type="SAM" id="Phobius"/>
    </source>
</evidence>
<keyword evidence="5 6" id="KW-0472">Membrane</keyword>
<evidence type="ECO:0000256" key="4">
    <source>
        <dbReference type="ARBA" id="ARBA00022989"/>
    </source>
</evidence>
<dbReference type="InterPro" id="IPR018461">
    <property type="entry name" value="Na/H_Antiport_NhaC-like_C"/>
</dbReference>